<dbReference type="RefSeq" id="WP_018021859.1">
    <property type="nucleotide sequence ID" value="NZ_AQUX01000004.1"/>
</dbReference>
<dbReference type="OrthoDB" id="10017679at2"/>
<dbReference type="Proteomes" id="UP000029914">
    <property type="component" value="Chromosome"/>
</dbReference>
<evidence type="ECO:0000313" key="1">
    <source>
        <dbReference type="EMBL" id="AIT62242.1"/>
    </source>
</evidence>
<proteinExistence type="predicted"/>
<dbReference type="HOGENOM" id="CLU_972233_0_0_11"/>
<reference evidence="1 2" key="1">
    <citation type="submission" date="2013-09" db="EMBL/GenBank/DDBJ databases">
        <title>Complete genome sequence of Corynebacterium doosanense CAU 212(T) (=DSM 45436(T)), isolated from activated sludge.</title>
        <authorList>
            <person name="Schaffert L."/>
            <person name="Albersmeier A."/>
            <person name="Kalinowski J."/>
            <person name="Ruckert C."/>
        </authorList>
    </citation>
    <scope>NUCLEOTIDE SEQUENCE [LARGE SCALE GENOMIC DNA]</scope>
    <source>
        <strain evidence="1 2">CAU 212</strain>
    </source>
</reference>
<name>A0A097IJB5_9CORY</name>
<gene>
    <name evidence="1" type="ORF">CDOO_04670</name>
</gene>
<sequence>MPPLIHNIQKLILERLHAFPDARFVTDTQLVLDPGTGTLMNIETLLGMLEEVAEPYHHEVIDQFVGALTRSITELPAEVDTLDRREVLGSVTRLIYPEDVLPGVQNPQPLAPGLVTAWALAREDTLAVMPPEKLIAHAAEEDMDRAARARVRAYARGLTVVRELGGVLLHGGRQTTSVALYIDDCARAVKLPRCAHGYFVSVPDRTHCIIVPATKIASLLPMMEVTVGTFLNSAQQFSPFVYHWINGTWHALVTDAGVTPTPELLALHGPVDLWDQDEDYWDGDAA</sequence>
<dbReference type="AlphaFoldDB" id="A0A097IJB5"/>
<keyword evidence="2" id="KW-1185">Reference proteome</keyword>
<protein>
    <submittedName>
        <fullName evidence="1">Uncharacterized protein</fullName>
    </submittedName>
</protein>
<organism evidence="1 2">
    <name type="scientific">Corynebacterium doosanense CAU 212 = DSM 45436</name>
    <dbReference type="NCBI Taxonomy" id="558173"/>
    <lineage>
        <taxon>Bacteria</taxon>
        <taxon>Bacillati</taxon>
        <taxon>Actinomycetota</taxon>
        <taxon>Actinomycetes</taxon>
        <taxon>Mycobacteriales</taxon>
        <taxon>Corynebacteriaceae</taxon>
        <taxon>Corynebacterium</taxon>
    </lineage>
</organism>
<dbReference type="EMBL" id="CP006764">
    <property type="protein sequence ID" value="AIT62242.1"/>
    <property type="molecule type" value="Genomic_DNA"/>
</dbReference>
<dbReference type="KEGG" id="cdo:CDOO_04670"/>
<dbReference type="eggNOG" id="ENOG5031MQG">
    <property type="taxonomic scope" value="Bacteria"/>
</dbReference>
<evidence type="ECO:0000313" key="2">
    <source>
        <dbReference type="Proteomes" id="UP000029914"/>
    </source>
</evidence>
<accession>A0A097IJB5</accession>